<dbReference type="SUPFAM" id="SSF53098">
    <property type="entry name" value="Ribonuclease H-like"/>
    <property type="match status" value="1"/>
</dbReference>
<evidence type="ECO:0000313" key="2">
    <source>
        <dbReference type="EMBL" id="EGC35293.1"/>
    </source>
</evidence>
<dbReference type="GeneID" id="10501577"/>
<dbReference type="RefSeq" id="XP_003288160.1">
    <property type="nucleotide sequence ID" value="XM_003288112.1"/>
</dbReference>
<evidence type="ECO:0000313" key="3">
    <source>
        <dbReference type="Proteomes" id="UP000001064"/>
    </source>
</evidence>
<dbReference type="VEuPathDB" id="AmoebaDB:DICPUDRAFT_152371"/>
<dbReference type="InterPro" id="IPR008906">
    <property type="entry name" value="HATC_C_dom"/>
</dbReference>
<dbReference type="OrthoDB" id="1301613at2759"/>
<organism evidence="2 3">
    <name type="scientific">Dictyostelium purpureum</name>
    <name type="common">Slime mold</name>
    <dbReference type="NCBI Taxonomy" id="5786"/>
    <lineage>
        <taxon>Eukaryota</taxon>
        <taxon>Amoebozoa</taxon>
        <taxon>Evosea</taxon>
        <taxon>Eumycetozoa</taxon>
        <taxon>Dictyostelia</taxon>
        <taxon>Dictyosteliales</taxon>
        <taxon>Dictyosteliaceae</taxon>
        <taxon>Dictyostelium</taxon>
    </lineage>
</organism>
<dbReference type="PANTHER" id="PTHR47611:SF1">
    <property type="entry name" value="CCHC-TYPE DOMAIN-CONTAINING PROTEIN"/>
    <property type="match status" value="1"/>
</dbReference>
<sequence>MYLKEGLDKRNDTITYWKENSTVYPTLYSIVRNVLSVASSSVKIEKTFSGVQLFLTNPELALNRMEQCLLLREWATVSRIDIVENSIINDYLNISKIE</sequence>
<dbReference type="AlphaFoldDB" id="F0ZL66"/>
<dbReference type="Pfam" id="PF05699">
    <property type="entry name" value="Dimer_Tnp_hAT"/>
    <property type="match status" value="1"/>
</dbReference>
<proteinExistence type="predicted"/>
<dbReference type="PANTHER" id="PTHR47611">
    <property type="entry name" value="HAT DIMERISATION DOMAIN, C-TERMINAL"/>
    <property type="match status" value="1"/>
</dbReference>
<dbReference type="KEGG" id="dpp:DICPUDRAFT_152371"/>
<dbReference type="GO" id="GO:0046983">
    <property type="term" value="F:protein dimerization activity"/>
    <property type="evidence" value="ECO:0007669"/>
    <property type="project" value="InterPro"/>
</dbReference>
<keyword evidence="3" id="KW-1185">Reference proteome</keyword>
<gene>
    <name evidence="2" type="ORF">DICPUDRAFT_152371</name>
</gene>
<evidence type="ECO:0000259" key="1">
    <source>
        <dbReference type="Pfam" id="PF05699"/>
    </source>
</evidence>
<name>F0ZL66_DICPU</name>
<dbReference type="EMBL" id="GL871064">
    <property type="protein sequence ID" value="EGC35293.1"/>
    <property type="molecule type" value="Genomic_DNA"/>
</dbReference>
<dbReference type="InParanoid" id="F0ZL66"/>
<accession>F0ZL66</accession>
<dbReference type="InterPro" id="IPR012337">
    <property type="entry name" value="RNaseH-like_sf"/>
</dbReference>
<feature type="domain" description="HAT C-terminal dimerisation" evidence="1">
    <location>
        <begin position="2"/>
        <end position="51"/>
    </location>
</feature>
<dbReference type="Proteomes" id="UP000001064">
    <property type="component" value="Unassembled WGS sequence"/>
</dbReference>
<reference evidence="3" key="1">
    <citation type="journal article" date="2011" name="Genome Biol.">
        <title>Comparative genomics of the social amoebae Dictyostelium discoideum and Dictyostelium purpureum.</title>
        <authorList>
            <consortium name="US DOE Joint Genome Institute (JGI-PGF)"/>
            <person name="Sucgang R."/>
            <person name="Kuo A."/>
            <person name="Tian X."/>
            <person name="Salerno W."/>
            <person name="Parikh A."/>
            <person name="Feasley C.L."/>
            <person name="Dalin E."/>
            <person name="Tu H."/>
            <person name="Huang E."/>
            <person name="Barry K."/>
            <person name="Lindquist E."/>
            <person name="Shapiro H."/>
            <person name="Bruce D."/>
            <person name="Schmutz J."/>
            <person name="Salamov A."/>
            <person name="Fey P."/>
            <person name="Gaudet P."/>
            <person name="Anjard C."/>
            <person name="Babu M.M."/>
            <person name="Basu S."/>
            <person name="Bushmanova Y."/>
            <person name="van der Wel H."/>
            <person name="Katoh-Kurasawa M."/>
            <person name="Dinh C."/>
            <person name="Coutinho P.M."/>
            <person name="Saito T."/>
            <person name="Elias M."/>
            <person name="Schaap P."/>
            <person name="Kay R.R."/>
            <person name="Henrissat B."/>
            <person name="Eichinger L."/>
            <person name="Rivero F."/>
            <person name="Putnam N.H."/>
            <person name="West C.M."/>
            <person name="Loomis W.F."/>
            <person name="Chisholm R.L."/>
            <person name="Shaulsky G."/>
            <person name="Strassmann J.E."/>
            <person name="Queller D.C."/>
            <person name="Kuspa A."/>
            <person name="Grigoriev I.V."/>
        </authorList>
    </citation>
    <scope>NUCLEOTIDE SEQUENCE [LARGE SCALE GENOMIC DNA]</scope>
    <source>
        <strain evidence="3">QSDP1</strain>
    </source>
</reference>
<protein>
    <recommendedName>
        <fullName evidence="1">HAT C-terminal dimerisation domain-containing protein</fullName>
    </recommendedName>
</protein>